<dbReference type="InterPro" id="IPR056948">
    <property type="entry name" value="PNGaseA_N"/>
</dbReference>
<dbReference type="AlphaFoldDB" id="A0A4P9WRV1"/>
<dbReference type="PANTHER" id="PTHR31104">
    <property type="entry name" value="PEPTIDE-N4-(N-ACETYL-BETA-GLUCOSAMINYL)ASPARAGINE AMIDASE A PROTEIN"/>
    <property type="match status" value="1"/>
</dbReference>
<evidence type="ECO:0000313" key="2">
    <source>
        <dbReference type="EMBL" id="RKO94030.1"/>
    </source>
</evidence>
<organism evidence="2 3">
    <name type="scientific">Blyttiomyces helicus</name>
    <dbReference type="NCBI Taxonomy" id="388810"/>
    <lineage>
        <taxon>Eukaryota</taxon>
        <taxon>Fungi</taxon>
        <taxon>Fungi incertae sedis</taxon>
        <taxon>Chytridiomycota</taxon>
        <taxon>Chytridiomycota incertae sedis</taxon>
        <taxon>Chytridiomycetes</taxon>
        <taxon>Chytridiomycetes incertae sedis</taxon>
        <taxon>Blyttiomyces</taxon>
    </lineage>
</organism>
<protein>
    <submittedName>
        <fullName evidence="2">Peptide N-acetyl-beta-D-glucosaminyl asparaginase amidase A-domain-containing protein</fullName>
    </submittedName>
</protein>
<name>A0A4P9WRV1_9FUNG</name>
<accession>A0A4P9WRV1</accession>
<feature type="non-terminal residue" evidence="2">
    <location>
        <position position="1"/>
    </location>
</feature>
<dbReference type="EMBL" id="KZ994038">
    <property type="protein sequence ID" value="RKO94030.1"/>
    <property type="molecule type" value="Genomic_DNA"/>
</dbReference>
<keyword evidence="3" id="KW-1185">Reference proteome</keyword>
<gene>
    <name evidence="2" type="ORF">BDK51DRAFT_25909</name>
</gene>
<evidence type="ECO:0000313" key="3">
    <source>
        <dbReference type="Proteomes" id="UP000269721"/>
    </source>
</evidence>
<dbReference type="Pfam" id="PF12222">
    <property type="entry name" value="PNGaseA"/>
    <property type="match status" value="1"/>
</dbReference>
<dbReference type="Proteomes" id="UP000269721">
    <property type="component" value="Unassembled WGS sequence"/>
</dbReference>
<dbReference type="InterPro" id="IPR021102">
    <property type="entry name" value="PNGase_A"/>
</dbReference>
<reference evidence="3" key="1">
    <citation type="journal article" date="2018" name="Nat. Microbiol.">
        <title>Leveraging single-cell genomics to expand the fungal tree of life.</title>
        <authorList>
            <person name="Ahrendt S.R."/>
            <person name="Quandt C.A."/>
            <person name="Ciobanu D."/>
            <person name="Clum A."/>
            <person name="Salamov A."/>
            <person name="Andreopoulos B."/>
            <person name="Cheng J.F."/>
            <person name="Woyke T."/>
            <person name="Pelin A."/>
            <person name="Henrissat B."/>
            <person name="Reynolds N.K."/>
            <person name="Benny G.L."/>
            <person name="Smith M.E."/>
            <person name="James T.Y."/>
            <person name="Grigoriev I.V."/>
        </authorList>
    </citation>
    <scope>NUCLEOTIDE SEQUENCE [LARGE SCALE GENOMIC DNA]</scope>
</reference>
<proteinExistence type="predicted"/>
<sequence length="329" mass="35831">YTNPPTDFVTPENGLCPQGAFKELLVYLDGMLVGIDWPIPTIYTGGFNPLLWRPIASPGAFNLPTALIDITPFAALLSDRTVHSISLNVTTANSFWLIDANLHLWLDETSSERTKGGVSVRSVTPTQPRVHSVVEKPGSDGTFVTTATNTVHLKGWIDRGGVRTNSIVYSHMVFQNCQRFKGEAADTRLHEQGSKGGDASIMDDSAGISTTQWFSNKWTLTSPNPQHPSLKHLLRGRLRATTYPSGSDYEFDAWIETTSGGHGEQAVDVETYIVGEGTFGTLRPGAATTNQTWIARDGFGREGCIYDRAVFAGGGQVQQDIVYESCSDV</sequence>
<evidence type="ECO:0000259" key="1">
    <source>
        <dbReference type="Pfam" id="PF12222"/>
    </source>
</evidence>
<feature type="domain" description="Peptide N-acetyl-beta-D-glucosaminyl asparaginase amidase A N-terminal" evidence="1">
    <location>
        <begin position="8"/>
        <end position="116"/>
    </location>
</feature>
<dbReference type="OrthoDB" id="1612078at2759"/>